<dbReference type="InterPro" id="IPR035931">
    <property type="entry name" value="YlxR-like_sf"/>
</dbReference>
<dbReference type="SUPFAM" id="SSF64376">
    <property type="entry name" value="YlxR-like"/>
    <property type="match status" value="1"/>
</dbReference>
<dbReference type="AlphaFoldDB" id="A0A930YBI5"/>
<dbReference type="InterPro" id="IPR007393">
    <property type="entry name" value="YlxR_dom"/>
</dbReference>
<organism evidence="2 3">
    <name type="scientific">Nocardioides acrostichi</name>
    <dbReference type="NCBI Taxonomy" id="2784339"/>
    <lineage>
        <taxon>Bacteria</taxon>
        <taxon>Bacillati</taxon>
        <taxon>Actinomycetota</taxon>
        <taxon>Actinomycetes</taxon>
        <taxon>Propionibacteriales</taxon>
        <taxon>Nocardioidaceae</taxon>
        <taxon>Nocardioides</taxon>
    </lineage>
</organism>
<reference evidence="2" key="1">
    <citation type="submission" date="2020-11" db="EMBL/GenBank/DDBJ databases">
        <title>Nocardioides sp. CBS4Y-1, whole genome shotgun sequence.</title>
        <authorList>
            <person name="Tuo L."/>
        </authorList>
    </citation>
    <scope>NUCLEOTIDE SEQUENCE</scope>
    <source>
        <strain evidence="2">CBS4Y-1</strain>
    </source>
</reference>
<evidence type="ECO:0000259" key="1">
    <source>
        <dbReference type="Pfam" id="PF04296"/>
    </source>
</evidence>
<dbReference type="EMBL" id="JADIVZ010000001">
    <property type="protein sequence ID" value="MBF4160509.1"/>
    <property type="molecule type" value="Genomic_DNA"/>
</dbReference>
<gene>
    <name evidence="2" type="ORF">ISG29_02330</name>
</gene>
<evidence type="ECO:0000313" key="2">
    <source>
        <dbReference type="EMBL" id="MBF4160509.1"/>
    </source>
</evidence>
<feature type="domain" description="YlxR" evidence="1">
    <location>
        <begin position="8"/>
        <end position="78"/>
    </location>
</feature>
<dbReference type="PANTHER" id="PTHR34215">
    <property type="entry name" value="BLL0784 PROTEIN"/>
    <property type="match status" value="1"/>
</dbReference>
<dbReference type="InterPro" id="IPR037465">
    <property type="entry name" value="YlxR"/>
</dbReference>
<dbReference type="Proteomes" id="UP000656804">
    <property type="component" value="Unassembled WGS sequence"/>
</dbReference>
<dbReference type="Gene3D" id="3.30.1230.10">
    <property type="entry name" value="YlxR-like"/>
    <property type="match status" value="1"/>
</dbReference>
<name>A0A930YBI5_9ACTN</name>
<keyword evidence="3" id="KW-1185">Reference proteome</keyword>
<dbReference type="Pfam" id="PF04296">
    <property type="entry name" value="YlxR"/>
    <property type="match status" value="1"/>
</dbReference>
<protein>
    <submittedName>
        <fullName evidence="2">YlxR family protein</fullName>
    </submittedName>
</protein>
<proteinExistence type="predicted"/>
<accession>A0A930YBI5</accession>
<evidence type="ECO:0000313" key="3">
    <source>
        <dbReference type="Proteomes" id="UP000656804"/>
    </source>
</evidence>
<dbReference type="PANTHER" id="PTHR34215:SF1">
    <property type="entry name" value="YLXR DOMAIN-CONTAINING PROTEIN"/>
    <property type="match status" value="1"/>
</dbReference>
<comment type="caution">
    <text evidence="2">The sequence shown here is derived from an EMBL/GenBank/DDBJ whole genome shotgun (WGS) entry which is preliminary data.</text>
</comment>
<sequence length="108" mass="11641">MPAHVPIRTCVGCRTRAAKPELLRVTAGIDDQGLPVLVADLRGGAPGRGAHIHPTAECYELAVRRRAFARALRITRVPAGGLPADTVIEHLRHLDETSTTTRNWSSSS</sequence>